<gene>
    <name evidence="2" type="ORF">ABUE30_10470</name>
</gene>
<feature type="compositionally biased region" description="Polar residues" evidence="1">
    <location>
        <begin position="112"/>
        <end position="165"/>
    </location>
</feature>
<evidence type="ECO:0000313" key="2">
    <source>
        <dbReference type="EMBL" id="MFM2485479.1"/>
    </source>
</evidence>
<dbReference type="Proteomes" id="UP001629953">
    <property type="component" value="Unassembled WGS sequence"/>
</dbReference>
<evidence type="ECO:0000256" key="1">
    <source>
        <dbReference type="SAM" id="MobiDB-lite"/>
    </source>
</evidence>
<feature type="compositionally biased region" description="Low complexity" evidence="1">
    <location>
        <begin position="40"/>
        <end position="51"/>
    </location>
</feature>
<name>A0ABW9G721_9GAMM</name>
<sequence length="222" mass="23648">MVSPISASQTQSTQQVLKPIQRSVNAPDGRALNRRIEQGAARASAPVVPVRITGTLPQPGQRADDPHRPQVNPSAPPASQPKNYHPPQNPLLYASPSTPSETSTPPPRVPSNSSDPQPASAKSTKASQLAPSTSANQSQSSEPPDSNTTRQTQQSRELQSAPNQRITQAAIRAQGQARDTVMNVNQALAVSSQSIQRHLRRSALTDAAYQPDAAGHQFNQSI</sequence>
<dbReference type="RefSeq" id="WP_408623717.1">
    <property type="nucleotide sequence ID" value="NZ_JBEQCT010000004.1"/>
</dbReference>
<keyword evidence="3" id="KW-1185">Reference proteome</keyword>
<accession>A0ABW9G721</accession>
<dbReference type="EMBL" id="JBEQCT010000004">
    <property type="protein sequence ID" value="MFM2485479.1"/>
    <property type="molecule type" value="Genomic_DNA"/>
</dbReference>
<reference evidence="2 3" key="1">
    <citation type="journal article" date="2013" name="Int. J. Syst. Evol. Microbiol.">
        <title>Celerinatantimonas yamalensis sp. nov., a cold-adapted diazotrophic bacterium from a cold permafrost brine.</title>
        <authorList>
            <person name="Shcherbakova V."/>
            <person name="Chuvilskaya N."/>
            <person name="Rivkina E."/>
            <person name="Demidov N."/>
            <person name="Uchaeva V."/>
            <person name="Suetin S."/>
            <person name="Suzina N."/>
            <person name="Gilichinsky D."/>
        </authorList>
    </citation>
    <scope>NUCLEOTIDE SEQUENCE [LARGE SCALE GENOMIC DNA]</scope>
    <source>
        <strain evidence="2 3">C7</strain>
    </source>
</reference>
<evidence type="ECO:0000313" key="3">
    <source>
        <dbReference type="Proteomes" id="UP001629953"/>
    </source>
</evidence>
<organism evidence="2 3">
    <name type="scientific">Celerinatantimonas yamalensis</name>
    <dbReference type="NCBI Taxonomy" id="559956"/>
    <lineage>
        <taxon>Bacteria</taxon>
        <taxon>Pseudomonadati</taxon>
        <taxon>Pseudomonadota</taxon>
        <taxon>Gammaproteobacteria</taxon>
        <taxon>Celerinatantimonadaceae</taxon>
        <taxon>Celerinatantimonas</taxon>
    </lineage>
</organism>
<protein>
    <submittedName>
        <fullName evidence="2">Uncharacterized protein</fullName>
    </submittedName>
</protein>
<comment type="caution">
    <text evidence="2">The sequence shown here is derived from an EMBL/GenBank/DDBJ whole genome shotgun (WGS) entry which is preliminary data.</text>
</comment>
<feature type="region of interest" description="Disordered" evidence="1">
    <location>
        <begin position="1"/>
        <end position="165"/>
    </location>
</feature>
<proteinExistence type="predicted"/>
<feature type="compositionally biased region" description="Polar residues" evidence="1">
    <location>
        <begin position="1"/>
        <end position="16"/>
    </location>
</feature>